<proteinExistence type="predicted"/>
<evidence type="ECO:0000313" key="3">
    <source>
        <dbReference type="EMBL" id="AGB30313.1"/>
    </source>
</evidence>
<dbReference type="HOGENOM" id="CLU_1631701_0_0_2"/>
<dbReference type="RefSeq" id="WP_015298693.1">
    <property type="nucleotide sequence ID" value="NC_019962.1"/>
</dbReference>
<dbReference type="PANTHER" id="PTHR38138">
    <property type="entry name" value="VNG6441H"/>
    <property type="match status" value="1"/>
</dbReference>
<dbReference type="AlphaFoldDB" id="L0JHK1"/>
<accession>L0JHK1</accession>
<sequence length="164" mass="16603">MTERTNRAATADTRAVSPIIGVLALIVLTVCLAAVVAVGVGTWSLESSSPTATFELSADGDRSTIVITHVTGDVIDVETLSVRIAVNGTAIAEQPPIPFVGASGFDGAPDGPFNARSDSEWTAGERAGVSVAATNSPTFATGDSVTVTLAVDGRQIATLETTAT</sequence>
<evidence type="ECO:0000313" key="4">
    <source>
        <dbReference type="Proteomes" id="UP000010843"/>
    </source>
</evidence>
<keyword evidence="1" id="KW-0812">Transmembrane</keyword>
<dbReference type="GeneID" id="14334840"/>
<keyword evidence="1" id="KW-0472">Membrane</keyword>
<keyword evidence="1" id="KW-1133">Transmembrane helix</keyword>
<dbReference type="KEGG" id="npe:Natpe_0381"/>
<dbReference type="Pfam" id="PF07790">
    <property type="entry name" value="Pilin_N"/>
    <property type="match status" value="1"/>
</dbReference>
<reference evidence="4" key="1">
    <citation type="submission" date="2012-02" db="EMBL/GenBank/DDBJ databases">
        <title>Complete sequence of chromosome of Natrinema pellirubrum DSM 15624.</title>
        <authorList>
            <person name="Lucas S."/>
            <person name="Han J."/>
            <person name="Lapidus A."/>
            <person name="Cheng J.-F."/>
            <person name="Goodwin L."/>
            <person name="Pitluck S."/>
            <person name="Peters L."/>
            <person name="Teshima H."/>
            <person name="Detter J.C."/>
            <person name="Han C."/>
            <person name="Tapia R."/>
            <person name="Land M."/>
            <person name="Hauser L."/>
            <person name="Kyrpides N."/>
            <person name="Ivanova N."/>
            <person name="Pagani I."/>
            <person name="Sproer C."/>
            <person name="Anderson I."/>
            <person name="Woyke T."/>
        </authorList>
    </citation>
    <scope>NUCLEOTIDE SEQUENCE [LARGE SCALE GENOMIC DNA]</scope>
    <source>
        <strain evidence="4">DSM 15624 / JCM 10476 / NCIMB 786</strain>
    </source>
</reference>
<protein>
    <recommendedName>
        <fullName evidence="2">Archaeal Type IV pilin N-terminal domain-containing protein</fullName>
    </recommendedName>
</protein>
<name>L0JHK1_NATP1</name>
<dbReference type="eggNOG" id="arCOG02425">
    <property type="taxonomic scope" value="Archaea"/>
</dbReference>
<organism evidence="3 4">
    <name type="scientific">Natrinema pellirubrum (strain DSM 15624 / CIP 106293 / JCM 10476 / NCIMB 786 / 157)</name>
    <dbReference type="NCBI Taxonomy" id="797303"/>
    <lineage>
        <taxon>Archaea</taxon>
        <taxon>Methanobacteriati</taxon>
        <taxon>Methanobacteriota</taxon>
        <taxon>Stenosarchaea group</taxon>
        <taxon>Halobacteria</taxon>
        <taxon>Halobacteriales</taxon>
        <taxon>Natrialbaceae</taxon>
        <taxon>Natrinema</taxon>
    </lineage>
</organism>
<dbReference type="NCBIfam" id="TIGR02537">
    <property type="entry name" value="arch_flag_Nterm"/>
    <property type="match status" value="1"/>
</dbReference>
<dbReference type="OrthoDB" id="201989at2157"/>
<dbReference type="InterPro" id="IPR013373">
    <property type="entry name" value="Flagellin/pilin_N_arc"/>
</dbReference>
<dbReference type="PANTHER" id="PTHR38138:SF1">
    <property type="entry name" value="ARCHAEAL TYPE IV PILIN N-TERMINAL DOMAIN-CONTAINING PROTEIN"/>
    <property type="match status" value="1"/>
</dbReference>
<evidence type="ECO:0000259" key="2">
    <source>
        <dbReference type="Pfam" id="PF07790"/>
    </source>
</evidence>
<feature type="transmembrane region" description="Helical" evidence="1">
    <location>
        <begin position="20"/>
        <end position="45"/>
    </location>
</feature>
<dbReference type="STRING" id="797303.Natpe_0381"/>
<evidence type="ECO:0000256" key="1">
    <source>
        <dbReference type="SAM" id="Phobius"/>
    </source>
</evidence>
<dbReference type="Proteomes" id="UP000010843">
    <property type="component" value="Chromosome"/>
</dbReference>
<dbReference type="EMBL" id="CP003372">
    <property type="protein sequence ID" value="AGB30313.1"/>
    <property type="molecule type" value="Genomic_DNA"/>
</dbReference>
<gene>
    <name evidence="3" type="ordered locus">Natpe_0381</name>
</gene>
<feature type="domain" description="Archaeal Type IV pilin N-terminal" evidence="2">
    <location>
        <begin position="14"/>
        <end position="88"/>
    </location>
</feature>
<dbReference type="InterPro" id="IPR012859">
    <property type="entry name" value="Pilin_N_archaeal"/>
</dbReference>